<keyword evidence="3" id="KW-1185">Reference proteome</keyword>
<accession>A0A5A7RGC5</accession>
<keyword evidence="2" id="KW-0396">Initiation factor</keyword>
<evidence type="ECO:0000256" key="1">
    <source>
        <dbReference type="SAM" id="MobiDB-lite"/>
    </source>
</evidence>
<dbReference type="GO" id="GO:0003743">
    <property type="term" value="F:translation initiation factor activity"/>
    <property type="evidence" value="ECO:0007669"/>
    <property type="project" value="UniProtKB-KW"/>
</dbReference>
<evidence type="ECO:0000313" key="2">
    <source>
        <dbReference type="EMBL" id="GER56224.1"/>
    </source>
</evidence>
<keyword evidence="2" id="KW-0648">Protein biosynthesis</keyword>
<feature type="compositionally biased region" description="Low complexity" evidence="1">
    <location>
        <begin position="52"/>
        <end position="66"/>
    </location>
</feature>
<comment type="caution">
    <text evidence="2">The sequence shown here is derived from an EMBL/GenBank/DDBJ whole genome shotgun (WGS) entry which is preliminary data.</text>
</comment>
<dbReference type="OrthoDB" id="1826616at2759"/>
<dbReference type="Proteomes" id="UP000325081">
    <property type="component" value="Unassembled WGS sequence"/>
</dbReference>
<reference evidence="3" key="1">
    <citation type="journal article" date="2019" name="Curr. Biol.">
        <title>Genome Sequence of Striga asiatica Provides Insight into the Evolution of Plant Parasitism.</title>
        <authorList>
            <person name="Yoshida S."/>
            <person name="Kim S."/>
            <person name="Wafula E.K."/>
            <person name="Tanskanen J."/>
            <person name="Kim Y.M."/>
            <person name="Honaas L."/>
            <person name="Yang Z."/>
            <person name="Spallek T."/>
            <person name="Conn C.E."/>
            <person name="Ichihashi Y."/>
            <person name="Cheong K."/>
            <person name="Cui S."/>
            <person name="Der J.P."/>
            <person name="Gundlach H."/>
            <person name="Jiao Y."/>
            <person name="Hori C."/>
            <person name="Ishida J.K."/>
            <person name="Kasahara H."/>
            <person name="Kiba T."/>
            <person name="Kim M.S."/>
            <person name="Koo N."/>
            <person name="Laohavisit A."/>
            <person name="Lee Y.H."/>
            <person name="Lumba S."/>
            <person name="McCourt P."/>
            <person name="Mortimer J.C."/>
            <person name="Mutuku J.M."/>
            <person name="Nomura T."/>
            <person name="Sasaki-Sekimoto Y."/>
            <person name="Seto Y."/>
            <person name="Wang Y."/>
            <person name="Wakatake T."/>
            <person name="Sakakibara H."/>
            <person name="Demura T."/>
            <person name="Yamaguchi S."/>
            <person name="Yoneyama K."/>
            <person name="Manabe R.I."/>
            <person name="Nelson D.C."/>
            <person name="Schulman A.H."/>
            <person name="Timko M.P."/>
            <person name="dePamphilis C.W."/>
            <person name="Choi D."/>
            <person name="Shirasu K."/>
        </authorList>
    </citation>
    <scope>NUCLEOTIDE SEQUENCE [LARGE SCALE GENOMIC DNA]</scope>
    <source>
        <strain evidence="3">cv. UVA1</strain>
    </source>
</reference>
<name>A0A5A7RGC5_STRAF</name>
<feature type="region of interest" description="Disordered" evidence="1">
    <location>
        <begin position="1"/>
        <end position="70"/>
    </location>
</feature>
<feature type="non-terminal residue" evidence="2">
    <location>
        <position position="395"/>
    </location>
</feature>
<evidence type="ECO:0000313" key="3">
    <source>
        <dbReference type="Proteomes" id="UP000325081"/>
    </source>
</evidence>
<dbReference type="EMBL" id="BKCP01012625">
    <property type="protein sequence ID" value="GER56224.1"/>
    <property type="molecule type" value="Genomic_DNA"/>
</dbReference>
<protein>
    <submittedName>
        <fullName evidence="2">Eukaryotic translation initiation factor isoform4G-1</fullName>
    </submittedName>
</protein>
<feature type="compositionally biased region" description="Gly residues" evidence="1">
    <location>
        <begin position="330"/>
        <end position="343"/>
    </location>
</feature>
<gene>
    <name evidence="2" type="ORF">STAS_33940</name>
</gene>
<sequence>MKAVGHPAGQLDGSYRVTTYPSSSSAFGLSGSRATKNGSPPKQPGPKSRLATMQSRRSSSETEMSSFTTPDTFGIGSPMAAYTYLKDIDKAGFMTPKSRFLVETGCRDTVPVFRSILTFSMDACIRSNRSSVCSTDSMLGATITTVSPPSSSHALIACTMLNPGTSNHRIPDSPTASLRSTPILGTFPASAPTGDPPRTIPSKSIPICISLKIACLFKARARHREDRDVRPLLAPSAHCEISQERWNRAVAEGEGFARLRIRLRVGRHAHRKLPAKIVASDCVDIAGERVNSDRVRKVRFAQRVEAPADHSEAGVRHADAVGRVEVAGEEPGGGQGAAGGGGREAAEAGEDVGDEWGAGLALGPVLVRLDVAAAEGGAASMDADGVEHAVTVEEV</sequence>
<organism evidence="2 3">
    <name type="scientific">Striga asiatica</name>
    <name type="common">Asiatic witchweed</name>
    <name type="synonym">Buchnera asiatica</name>
    <dbReference type="NCBI Taxonomy" id="4170"/>
    <lineage>
        <taxon>Eukaryota</taxon>
        <taxon>Viridiplantae</taxon>
        <taxon>Streptophyta</taxon>
        <taxon>Embryophyta</taxon>
        <taxon>Tracheophyta</taxon>
        <taxon>Spermatophyta</taxon>
        <taxon>Magnoliopsida</taxon>
        <taxon>eudicotyledons</taxon>
        <taxon>Gunneridae</taxon>
        <taxon>Pentapetalae</taxon>
        <taxon>asterids</taxon>
        <taxon>lamiids</taxon>
        <taxon>Lamiales</taxon>
        <taxon>Orobanchaceae</taxon>
        <taxon>Buchnereae</taxon>
        <taxon>Striga</taxon>
    </lineage>
</organism>
<feature type="region of interest" description="Disordered" evidence="1">
    <location>
        <begin position="327"/>
        <end position="349"/>
    </location>
</feature>
<dbReference type="AlphaFoldDB" id="A0A5A7RGC5"/>
<feature type="compositionally biased region" description="Low complexity" evidence="1">
    <location>
        <begin position="22"/>
        <end position="32"/>
    </location>
</feature>
<proteinExistence type="predicted"/>